<evidence type="ECO:0000313" key="1">
    <source>
        <dbReference type="EMBL" id="MBI2096816.1"/>
    </source>
</evidence>
<protein>
    <submittedName>
        <fullName evidence="1">Uncharacterized protein</fullName>
    </submittedName>
</protein>
<name>A0A931SB81_9BACT</name>
<proteinExistence type="predicted"/>
<reference evidence="1" key="1">
    <citation type="submission" date="2020-07" db="EMBL/GenBank/DDBJ databases">
        <title>Huge and variable diversity of episymbiotic CPR bacteria and DPANN archaea in groundwater ecosystems.</title>
        <authorList>
            <person name="He C.Y."/>
            <person name="Keren R."/>
            <person name="Whittaker M."/>
            <person name="Farag I.F."/>
            <person name="Doudna J."/>
            <person name="Cate J.H.D."/>
            <person name="Banfield J.F."/>
        </authorList>
    </citation>
    <scope>NUCLEOTIDE SEQUENCE</scope>
    <source>
        <strain evidence="1">NC_groundwater_193_Ag_S-0.1um_51_7</strain>
    </source>
</reference>
<dbReference type="AlphaFoldDB" id="A0A931SB81"/>
<accession>A0A931SB81</accession>
<evidence type="ECO:0000313" key="2">
    <source>
        <dbReference type="Proteomes" id="UP000724148"/>
    </source>
</evidence>
<gene>
    <name evidence="1" type="ORF">HYT40_01515</name>
</gene>
<dbReference type="Proteomes" id="UP000724148">
    <property type="component" value="Unassembled WGS sequence"/>
</dbReference>
<sequence length="103" mass="11603">MVGSSTSDHKRKEKNVIYRLVTNGLWCIEVAGLRFHVELDMPSFGVGEEILHAIPCVPLSSEEHTEVPDDAVPLVISKFLQKPLEEQKALVDPLRNPLRLVEF</sequence>
<comment type="caution">
    <text evidence="1">The sequence shown here is derived from an EMBL/GenBank/DDBJ whole genome shotgun (WGS) entry which is preliminary data.</text>
</comment>
<dbReference type="EMBL" id="JACOZA010000038">
    <property type="protein sequence ID" value="MBI2096816.1"/>
    <property type="molecule type" value="Genomic_DNA"/>
</dbReference>
<organism evidence="1 2">
    <name type="scientific">Candidatus Sungiibacteriota bacterium</name>
    <dbReference type="NCBI Taxonomy" id="2750080"/>
    <lineage>
        <taxon>Bacteria</taxon>
        <taxon>Candidatus Sungiibacteriota</taxon>
    </lineage>
</organism>